<keyword evidence="1" id="KW-0732">Signal</keyword>
<gene>
    <name evidence="2" type="ORF">DI564_13710</name>
</gene>
<reference evidence="2 3" key="1">
    <citation type="submission" date="2017-08" db="EMBL/GenBank/DDBJ databases">
        <title>Infants hospitalized years apart are colonized by the same room-sourced microbial strains.</title>
        <authorList>
            <person name="Brooks B."/>
            <person name="Olm M.R."/>
            <person name="Firek B.A."/>
            <person name="Baker R."/>
            <person name="Thomas B.C."/>
            <person name="Morowitz M.J."/>
            <person name="Banfield J.F."/>
        </authorList>
    </citation>
    <scope>NUCLEOTIDE SEQUENCE [LARGE SCALE GENOMIC DNA]</scope>
    <source>
        <strain evidence="2">S2_005_003_R2_42</strain>
    </source>
</reference>
<organism evidence="2 3">
    <name type="scientific">Rhodanobacter denitrificans</name>
    <dbReference type="NCBI Taxonomy" id="666685"/>
    <lineage>
        <taxon>Bacteria</taxon>
        <taxon>Pseudomonadati</taxon>
        <taxon>Pseudomonadota</taxon>
        <taxon>Gammaproteobacteria</taxon>
        <taxon>Lysobacterales</taxon>
        <taxon>Rhodanobacteraceae</taxon>
        <taxon>Rhodanobacter</taxon>
    </lineage>
</organism>
<dbReference type="SUPFAM" id="SSF51126">
    <property type="entry name" value="Pectin lyase-like"/>
    <property type="match status" value="1"/>
</dbReference>
<accession>A0A2W5MF47</accession>
<evidence type="ECO:0000313" key="3">
    <source>
        <dbReference type="Proteomes" id="UP000249046"/>
    </source>
</evidence>
<proteinExistence type="predicted"/>
<dbReference type="InterPro" id="IPR011050">
    <property type="entry name" value="Pectin_lyase_fold/virulence"/>
</dbReference>
<dbReference type="EMBL" id="QFPO01000014">
    <property type="protein sequence ID" value="PZQ12020.1"/>
    <property type="molecule type" value="Genomic_DNA"/>
</dbReference>
<dbReference type="SMART" id="SM00710">
    <property type="entry name" value="PbH1"/>
    <property type="match status" value="4"/>
</dbReference>
<evidence type="ECO:0000313" key="2">
    <source>
        <dbReference type="EMBL" id="PZQ12020.1"/>
    </source>
</evidence>
<comment type="caution">
    <text evidence="2">The sequence shown here is derived from an EMBL/GenBank/DDBJ whole genome shotgun (WGS) entry which is preliminary data.</text>
</comment>
<evidence type="ECO:0008006" key="4">
    <source>
        <dbReference type="Google" id="ProtNLM"/>
    </source>
</evidence>
<evidence type="ECO:0000256" key="1">
    <source>
        <dbReference type="SAM" id="SignalP"/>
    </source>
</evidence>
<dbReference type="AlphaFoldDB" id="A0A2W5MF47"/>
<name>A0A2W5MF47_9GAMM</name>
<protein>
    <recommendedName>
        <fullName evidence="4">Right handed beta helix domain-containing protein</fullName>
    </recommendedName>
</protein>
<feature type="chain" id="PRO_5015855192" description="Right handed beta helix domain-containing protein" evidence="1">
    <location>
        <begin position="26"/>
        <end position="554"/>
    </location>
</feature>
<sequence>MSFQVFSRGRLIAAAFVLAAGPAAAEVFTVGPGAGCSHVRIQDALDAAAANGPDEDEIRLVAAEHTLQRLRVEQQSVIVSGGWASCAADAEPIGATALIGGHEAGATGTDAVLRIRAEGLYTNVTLRRLVIRDGAGGADGHGGGIDAAGSVRVVLQDVEVLDNHVDGNGGGIALTGTHLAGVLELHAGVRIAGNVAGQAGGGLYLERATARIRADRTEISGNRAARGGGLAAVGGSIGIGSVGEPEIQHDAHGARITGNTAQRGGGVHLEAGALFDAHELALSFNHAIEAGGGLYASGGVQVSMQRSYPNVFAVQCGDASCARIEGNQAGDGCPGTRGEGGGLYLEADTRAMLRQLALVDNCAWGSPGVVSWGTQLDLEGVLVAGNRLAWREGANYTGRRVISYASRVGAAPATARLAFVTFARNVEVRDADTFPADAMSALGGGDRWQYAVDAIATADPLPASGGLSQYGACNRAVTQDVFADAAAGDYRPRADGPLVDACAADQVDHEDTDLALTPRCIDHPRPDQGGRCDIGAYELQATAPADRIFADAFE</sequence>
<feature type="signal peptide" evidence="1">
    <location>
        <begin position="1"/>
        <end position="25"/>
    </location>
</feature>
<dbReference type="InterPro" id="IPR006626">
    <property type="entry name" value="PbH1"/>
</dbReference>
<dbReference type="Proteomes" id="UP000249046">
    <property type="component" value="Unassembled WGS sequence"/>
</dbReference>